<dbReference type="PANTHER" id="PTHR48100:SF1">
    <property type="entry name" value="HISTIDINE PHOSPHATASE FAMILY PROTEIN-RELATED"/>
    <property type="match status" value="1"/>
</dbReference>
<dbReference type="Proteomes" id="UP000051256">
    <property type="component" value="Unassembled WGS sequence"/>
</dbReference>
<dbReference type="AlphaFoldDB" id="A0A0R2CWG8"/>
<gene>
    <name evidence="3" type="ORF">FC56_GL000048</name>
</gene>
<name>A0A0R2CWG8_9LACO</name>
<dbReference type="PANTHER" id="PTHR48100">
    <property type="entry name" value="BROAD-SPECIFICITY PHOSPHATASE YOR283W-RELATED"/>
    <property type="match status" value="1"/>
</dbReference>
<keyword evidence="4" id="KW-1185">Reference proteome</keyword>
<organism evidence="3 4">
    <name type="scientific">Lentilactobacillus senioris DSM 24302 = JCM 17472</name>
    <dbReference type="NCBI Taxonomy" id="1423802"/>
    <lineage>
        <taxon>Bacteria</taxon>
        <taxon>Bacillati</taxon>
        <taxon>Bacillota</taxon>
        <taxon>Bacilli</taxon>
        <taxon>Lactobacillales</taxon>
        <taxon>Lactobacillaceae</taxon>
        <taxon>Lentilactobacillus</taxon>
    </lineage>
</organism>
<proteinExistence type="predicted"/>
<dbReference type="STRING" id="1423802.FC56_GL000048"/>
<feature type="active site" description="Tele-phosphohistidine intermediate" evidence="1">
    <location>
        <position position="9"/>
    </location>
</feature>
<feature type="binding site" evidence="2">
    <location>
        <begin position="8"/>
        <end position="15"/>
    </location>
    <ligand>
        <name>substrate</name>
    </ligand>
</feature>
<reference evidence="3 4" key="1">
    <citation type="journal article" date="2015" name="Genome Announc.">
        <title>Expanding the biotechnology potential of lactobacilli through comparative genomics of 213 strains and associated genera.</title>
        <authorList>
            <person name="Sun Z."/>
            <person name="Harris H.M."/>
            <person name="McCann A."/>
            <person name="Guo C."/>
            <person name="Argimon S."/>
            <person name="Zhang W."/>
            <person name="Yang X."/>
            <person name="Jeffery I.B."/>
            <person name="Cooney J.C."/>
            <person name="Kagawa T.F."/>
            <person name="Liu W."/>
            <person name="Song Y."/>
            <person name="Salvetti E."/>
            <person name="Wrobel A."/>
            <person name="Rasinkangas P."/>
            <person name="Parkhill J."/>
            <person name="Rea M.C."/>
            <person name="O'Sullivan O."/>
            <person name="Ritari J."/>
            <person name="Douillard F.P."/>
            <person name="Paul Ross R."/>
            <person name="Yang R."/>
            <person name="Briner A.E."/>
            <person name="Felis G.E."/>
            <person name="de Vos W.M."/>
            <person name="Barrangou R."/>
            <person name="Klaenhammer T.R."/>
            <person name="Caufield P.W."/>
            <person name="Cui Y."/>
            <person name="Zhang H."/>
            <person name="O'Toole P.W."/>
        </authorList>
    </citation>
    <scope>NUCLEOTIDE SEQUENCE [LARGE SCALE GENOMIC DNA]</scope>
    <source>
        <strain evidence="3 4">DSM 24302</strain>
    </source>
</reference>
<dbReference type="GO" id="GO:0005737">
    <property type="term" value="C:cytoplasm"/>
    <property type="evidence" value="ECO:0007669"/>
    <property type="project" value="TreeGrafter"/>
</dbReference>
<dbReference type="EMBL" id="AYZR01000007">
    <property type="protein sequence ID" value="KRM94068.1"/>
    <property type="molecule type" value="Genomic_DNA"/>
</dbReference>
<evidence type="ECO:0000256" key="2">
    <source>
        <dbReference type="PIRSR" id="PIRSR613078-2"/>
    </source>
</evidence>
<dbReference type="InterPro" id="IPR013078">
    <property type="entry name" value="His_Pase_superF_clade-1"/>
</dbReference>
<evidence type="ECO:0000256" key="1">
    <source>
        <dbReference type="PIRSR" id="PIRSR613078-1"/>
    </source>
</evidence>
<dbReference type="Pfam" id="PF00300">
    <property type="entry name" value="His_Phos_1"/>
    <property type="match status" value="1"/>
</dbReference>
<accession>A0A0R2CWG8</accession>
<feature type="active site" description="Proton donor/acceptor" evidence="1">
    <location>
        <position position="85"/>
    </location>
</feature>
<dbReference type="InterPro" id="IPR029033">
    <property type="entry name" value="His_PPase_superfam"/>
</dbReference>
<dbReference type="GO" id="GO:0016791">
    <property type="term" value="F:phosphatase activity"/>
    <property type="evidence" value="ECO:0007669"/>
    <property type="project" value="TreeGrafter"/>
</dbReference>
<evidence type="ECO:0000313" key="3">
    <source>
        <dbReference type="EMBL" id="KRM94068.1"/>
    </source>
</evidence>
<dbReference type="Gene3D" id="3.40.50.1240">
    <property type="entry name" value="Phosphoglycerate mutase-like"/>
    <property type="match status" value="1"/>
</dbReference>
<dbReference type="RefSeq" id="WP_056978003.1">
    <property type="nucleotide sequence ID" value="NZ_AYZR01000007.1"/>
</dbReference>
<comment type="caution">
    <text evidence="3">The sequence shown here is derived from an EMBL/GenBank/DDBJ whole genome shotgun (WGS) entry which is preliminary data.</text>
</comment>
<dbReference type="PATRIC" id="fig|1423802.4.peg.49"/>
<protein>
    <submittedName>
        <fullName evidence="3">Phosphoglycerate mutase</fullName>
    </submittedName>
</protein>
<dbReference type="InterPro" id="IPR050275">
    <property type="entry name" value="PGM_Phosphatase"/>
</dbReference>
<feature type="binding site" evidence="2">
    <location>
        <position position="59"/>
    </location>
    <ligand>
        <name>substrate</name>
    </ligand>
</feature>
<sequence>MVNLYFIRHGKTEWNLESRYQGAGGDSPLLPESYEEMAQLASHLAPIEFEHAYASPIKRARITAETIVKQLDQNIPLSLLSRLEEFNLGKMEGQLFTEVAQQFPKEFDDFRNHPERYDPHQKIGGESFPELIARMTPAIEQIVAAASLDANILIVSHGAALNAEINSLLGVPLADLRKRGGIANTSTTVLQTNGNGHYELVKWNDTSYLQRQLTDSDTI</sequence>
<evidence type="ECO:0000313" key="4">
    <source>
        <dbReference type="Proteomes" id="UP000051256"/>
    </source>
</evidence>
<dbReference type="SUPFAM" id="SSF53254">
    <property type="entry name" value="Phosphoglycerate mutase-like"/>
    <property type="match status" value="1"/>
</dbReference>
<dbReference type="CDD" id="cd07067">
    <property type="entry name" value="HP_PGM_like"/>
    <property type="match status" value="1"/>
</dbReference>
<dbReference type="SMART" id="SM00855">
    <property type="entry name" value="PGAM"/>
    <property type="match status" value="1"/>
</dbReference>